<dbReference type="NCBIfam" id="TIGR00229">
    <property type="entry name" value="sensory_box"/>
    <property type="match status" value="1"/>
</dbReference>
<feature type="domain" description="PAC" evidence="2">
    <location>
        <begin position="88"/>
        <end position="140"/>
    </location>
</feature>
<dbReference type="Gene3D" id="3.30.450.20">
    <property type="entry name" value="PAS domain"/>
    <property type="match status" value="1"/>
</dbReference>
<dbReference type="InterPro" id="IPR000700">
    <property type="entry name" value="PAS-assoc_C"/>
</dbReference>
<dbReference type="InterPro" id="IPR035965">
    <property type="entry name" value="PAS-like_dom_sf"/>
</dbReference>
<dbReference type="InterPro" id="IPR001633">
    <property type="entry name" value="EAL_dom"/>
</dbReference>
<dbReference type="Proteomes" id="UP001597318">
    <property type="component" value="Unassembled WGS sequence"/>
</dbReference>
<dbReference type="Pfam" id="PF00563">
    <property type="entry name" value="EAL"/>
    <property type="match status" value="1"/>
</dbReference>
<organism evidence="5 6">
    <name type="scientific">Metabacillus endolithicus</name>
    <dbReference type="NCBI Taxonomy" id="1535204"/>
    <lineage>
        <taxon>Bacteria</taxon>
        <taxon>Bacillati</taxon>
        <taxon>Bacillota</taxon>
        <taxon>Bacilli</taxon>
        <taxon>Bacillales</taxon>
        <taxon>Bacillaceae</taxon>
        <taxon>Metabacillus</taxon>
    </lineage>
</organism>
<comment type="caution">
    <text evidence="5">The sequence shown here is derived from an EMBL/GenBank/DDBJ whole genome shotgun (WGS) entry which is preliminary data.</text>
</comment>
<evidence type="ECO:0000259" key="3">
    <source>
        <dbReference type="PROSITE" id="PS50883"/>
    </source>
</evidence>
<dbReference type="SUPFAM" id="SSF55785">
    <property type="entry name" value="PYP-like sensor domain (PAS domain)"/>
    <property type="match status" value="1"/>
</dbReference>
<dbReference type="EMBL" id="JBHUIK010000008">
    <property type="protein sequence ID" value="MFD2216714.1"/>
    <property type="molecule type" value="Genomic_DNA"/>
</dbReference>
<dbReference type="InterPro" id="IPR035919">
    <property type="entry name" value="EAL_sf"/>
</dbReference>
<dbReference type="InterPro" id="IPR052155">
    <property type="entry name" value="Biofilm_reg_signaling"/>
</dbReference>
<proteinExistence type="predicted"/>
<evidence type="ECO:0000313" key="5">
    <source>
        <dbReference type="EMBL" id="MFD2216714.1"/>
    </source>
</evidence>
<dbReference type="CDD" id="cd01949">
    <property type="entry name" value="GGDEF"/>
    <property type="match status" value="1"/>
</dbReference>
<feature type="domain" description="GGDEF" evidence="4">
    <location>
        <begin position="171"/>
        <end position="312"/>
    </location>
</feature>
<protein>
    <submittedName>
        <fullName evidence="5">EAL domain-containing protein</fullName>
    </submittedName>
</protein>
<dbReference type="InterPro" id="IPR000014">
    <property type="entry name" value="PAS"/>
</dbReference>
<dbReference type="InterPro" id="IPR001610">
    <property type="entry name" value="PAC"/>
</dbReference>
<dbReference type="Pfam" id="PF00990">
    <property type="entry name" value="GGDEF"/>
    <property type="match status" value="1"/>
</dbReference>
<dbReference type="PROSITE" id="PS50112">
    <property type="entry name" value="PAS"/>
    <property type="match status" value="1"/>
</dbReference>
<dbReference type="PROSITE" id="PS50887">
    <property type="entry name" value="GGDEF"/>
    <property type="match status" value="1"/>
</dbReference>
<dbReference type="CDD" id="cd01948">
    <property type="entry name" value="EAL"/>
    <property type="match status" value="1"/>
</dbReference>
<dbReference type="PANTHER" id="PTHR44757:SF2">
    <property type="entry name" value="BIOFILM ARCHITECTURE MAINTENANCE PROTEIN MBAA"/>
    <property type="match status" value="1"/>
</dbReference>
<dbReference type="PROSITE" id="PS50113">
    <property type="entry name" value="PAC"/>
    <property type="match status" value="1"/>
</dbReference>
<dbReference type="Pfam" id="PF13426">
    <property type="entry name" value="PAS_9"/>
    <property type="match status" value="1"/>
</dbReference>
<dbReference type="SMART" id="SM00086">
    <property type="entry name" value="PAC"/>
    <property type="match status" value="1"/>
</dbReference>
<dbReference type="SMART" id="SM00052">
    <property type="entry name" value="EAL"/>
    <property type="match status" value="1"/>
</dbReference>
<keyword evidence="6" id="KW-1185">Reference proteome</keyword>
<feature type="domain" description="PAS" evidence="1">
    <location>
        <begin position="30"/>
        <end position="60"/>
    </location>
</feature>
<dbReference type="SUPFAM" id="SSF55073">
    <property type="entry name" value="Nucleotide cyclase"/>
    <property type="match status" value="1"/>
</dbReference>
<reference evidence="6" key="1">
    <citation type="journal article" date="2019" name="Int. J. Syst. Evol. Microbiol.">
        <title>The Global Catalogue of Microorganisms (GCM) 10K type strain sequencing project: providing services to taxonomists for standard genome sequencing and annotation.</title>
        <authorList>
            <consortium name="The Broad Institute Genomics Platform"/>
            <consortium name="The Broad Institute Genome Sequencing Center for Infectious Disease"/>
            <person name="Wu L."/>
            <person name="Ma J."/>
        </authorList>
    </citation>
    <scope>NUCLEOTIDE SEQUENCE [LARGE SCALE GENOMIC DNA]</scope>
    <source>
        <strain evidence="6">CGMCC 1.15474</strain>
    </source>
</reference>
<dbReference type="PROSITE" id="PS50883">
    <property type="entry name" value="EAL"/>
    <property type="match status" value="1"/>
</dbReference>
<evidence type="ECO:0000259" key="2">
    <source>
        <dbReference type="PROSITE" id="PS50113"/>
    </source>
</evidence>
<feature type="domain" description="EAL" evidence="3">
    <location>
        <begin position="321"/>
        <end position="572"/>
    </location>
</feature>
<evidence type="ECO:0000313" key="6">
    <source>
        <dbReference type="Proteomes" id="UP001597318"/>
    </source>
</evidence>
<evidence type="ECO:0000259" key="4">
    <source>
        <dbReference type="PROSITE" id="PS50887"/>
    </source>
</evidence>
<dbReference type="InterPro" id="IPR029787">
    <property type="entry name" value="Nucleotide_cyclase"/>
</dbReference>
<dbReference type="InterPro" id="IPR043128">
    <property type="entry name" value="Rev_trsase/Diguanyl_cyclase"/>
</dbReference>
<dbReference type="RefSeq" id="WP_379053503.1">
    <property type="nucleotide sequence ID" value="NZ_JBHUIK010000008.1"/>
</dbReference>
<dbReference type="SMART" id="SM00267">
    <property type="entry name" value="GGDEF"/>
    <property type="match status" value="1"/>
</dbReference>
<accession>A0ABW5C4U6</accession>
<dbReference type="SUPFAM" id="SSF141868">
    <property type="entry name" value="EAL domain-like"/>
    <property type="match status" value="1"/>
</dbReference>
<sequence>MNEQQAEEKLQIALKKLKDIEFALNESSIVAITDKKGRINYVNKKFCAISKYSSEELIGQDHRIINSNYHTSSFFKSLWETISKGYTWHGEIRNQAKDGSFYWVDTTIVPFLDSKGKPYQYISIRNDITDRKDYEKRIQQLAFYDTLTNLPNRNALTRHLKEVIPDRNLNSHIALFFLDLDRFKTINDSYGHSFGNQLLVNVAARLAQSFTNQAFISRVGGDEFILVINDLFTKETITQFANQILTTFLEPFTINHKAVVISPSIGISLYDCTQYSKETTSDQIIETLIQQADIAMYHAKKQNGCHIQLSNPMLNEEVTRKYQIENELQHALEKDEFHILYQPLVHLESDRILGVEALLRWENKKLGTITPFEFIPILEETGLIKKVGKWILKTVCKQMKFWKNQNLPLAKVAVNISPIQFQDDSFLEDLNKILNDSKLNPYYLDLEITENVIQDFKGSVNTLYEVHKMGVGISIDDFGTGYSSLSSLKYLPINNLKIDKSFINNLDSDGRILVQTIITMGKNLEYQLIAEGIESTDQLTFLQELSCDFGQGYMFSKPLSADALTKLLIENSINIEGKGL</sequence>
<dbReference type="Gene3D" id="3.20.20.450">
    <property type="entry name" value="EAL domain"/>
    <property type="match status" value="1"/>
</dbReference>
<gene>
    <name evidence="5" type="ORF">ACFSKK_23845</name>
</gene>
<evidence type="ECO:0000259" key="1">
    <source>
        <dbReference type="PROSITE" id="PS50112"/>
    </source>
</evidence>
<dbReference type="PANTHER" id="PTHR44757">
    <property type="entry name" value="DIGUANYLATE CYCLASE DGCP"/>
    <property type="match status" value="1"/>
</dbReference>
<dbReference type="NCBIfam" id="TIGR00254">
    <property type="entry name" value="GGDEF"/>
    <property type="match status" value="1"/>
</dbReference>
<dbReference type="Gene3D" id="3.30.70.270">
    <property type="match status" value="1"/>
</dbReference>
<dbReference type="InterPro" id="IPR000160">
    <property type="entry name" value="GGDEF_dom"/>
</dbReference>
<dbReference type="CDD" id="cd00130">
    <property type="entry name" value="PAS"/>
    <property type="match status" value="1"/>
</dbReference>
<name>A0ABW5C4U6_9BACI</name>